<dbReference type="AlphaFoldDB" id="A0A2C6WK55"/>
<evidence type="ECO:0000256" key="1">
    <source>
        <dbReference type="SAM" id="Phobius"/>
    </source>
</evidence>
<proteinExistence type="predicted"/>
<dbReference type="Proteomes" id="UP000223828">
    <property type="component" value="Unassembled WGS sequence"/>
</dbReference>
<gene>
    <name evidence="2" type="ORF">BTJ66_07740</name>
</gene>
<organism evidence="2 3">
    <name type="scientific">Staphylococcus edaphicus</name>
    <dbReference type="NCBI Taxonomy" id="1955013"/>
    <lineage>
        <taxon>Bacteria</taxon>
        <taxon>Bacillati</taxon>
        <taxon>Bacillota</taxon>
        <taxon>Bacilli</taxon>
        <taxon>Bacillales</taxon>
        <taxon>Staphylococcaceae</taxon>
        <taxon>Staphylococcus</taxon>
    </lineage>
</organism>
<evidence type="ECO:0000313" key="2">
    <source>
        <dbReference type="EMBL" id="PHK49490.1"/>
    </source>
</evidence>
<keyword evidence="1" id="KW-0472">Membrane</keyword>
<keyword evidence="1" id="KW-1133">Transmembrane helix</keyword>
<evidence type="ECO:0000313" key="3">
    <source>
        <dbReference type="Proteomes" id="UP000223828"/>
    </source>
</evidence>
<protein>
    <submittedName>
        <fullName evidence="2">Uncharacterized protein</fullName>
    </submittedName>
</protein>
<reference evidence="3" key="1">
    <citation type="submission" date="2017-10" db="EMBL/GenBank/DDBJ databases">
        <title>Staphylococcus edaphicus sp. nov., isolated in Antarctica, harbouring mecC gene and genomic islands essential in adaptation to extreme environment.</title>
        <authorList>
            <person name="Pantucek R."/>
            <person name="Sedlacek I."/>
            <person name="Indrakova A."/>
            <person name="Vrbovska V."/>
            <person name="Maslanova I."/>
            <person name="Kovarovic V."/>
            <person name="Svec P."/>
            <person name="Kralova S."/>
            <person name="Kristofova L."/>
            <person name="Keklakova J."/>
            <person name="Petras P."/>
            <person name="Doskar J."/>
        </authorList>
    </citation>
    <scope>NUCLEOTIDE SEQUENCE [LARGE SCALE GENOMIC DNA]</scope>
    <source>
        <strain evidence="3">CCM 5085</strain>
    </source>
</reference>
<dbReference type="RefSeq" id="WP_099090396.1">
    <property type="nucleotide sequence ID" value="NZ_MRZN01000011.1"/>
</dbReference>
<dbReference type="EMBL" id="MRZN01000011">
    <property type="protein sequence ID" value="PHK49490.1"/>
    <property type="molecule type" value="Genomic_DNA"/>
</dbReference>
<keyword evidence="1" id="KW-0812">Transmembrane</keyword>
<accession>A0A2C6WK55</accession>
<sequence length="163" mass="19239">MNRYKINRLVILSIFLLMGVGTLLLVNYLKSEQSTDLSHITIDDMHLNSTVDKNQLIEFDDIVLKKYKFYEKYNQPDLVFKVNKANNKLKGMSLLKNTKVKTNFGGEIEGHVQDVVRELGNNYKQKKLRNSYYLMTYYDKNSHTKLSIMHKHDKIKKIEIYTK</sequence>
<name>A0A2C6WK55_9STAP</name>
<feature type="transmembrane region" description="Helical" evidence="1">
    <location>
        <begin position="9"/>
        <end position="29"/>
    </location>
</feature>
<dbReference type="OrthoDB" id="2394681at2"/>
<comment type="caution">
    <text evidence="2">The sequence shown here is derived from an EMBL/GenBank/DDBJ whole genome shotgun (WGS) entry which is preliminary data.</text>
</comment>